<dbReference type="InterPro" id="IPR036259">
    <property type="entry name" value="MFS_trans_sf"/>
</dbReference>
<dbReference type="EMBL" id="ML735219">
    <property type="protein sequence ID" value="KAE8395224.1"/>
    <property type="molecule type" value="Genomic_DNA"/>
</dbReference>
<comment type="subcellular location">
    <subcellularLocation>
        <location evidence="1">Membrane</location>
        <topology evidence="1">Multi-pass membrane protein</topology>
    </subcellularLocation>
</comment>
<feature type="transmembrane region" description="Helical" evidence="5">
    <location>
        <begin position="148"/>
        <end position="174"/>
    </location>
</feature>
<dbReference type="PANTHER" id="PTHR23502:SF151">
    <property type="entry name" value="MAJOR FACILITATOR SUPERFAMILY (MFS) PROFILE DOMAIN-CONTAINING PROTEIN"/>
    <property type="match status" value="1"/>
</dbReference>
<dbReference type="SUPFAM" id="SSF103473">
    <property type="entry name" value="MFS general substrate transporter"/>
    <property type="match status" value="1"/>
</dbReference>
<evidence type="ECO:0000256" key="1">
    <source>
        <dbReference type="ARBA" id="ARBA00004141"/>
    </source>
</evidence>
<evidence type="ECO:0000256" key="5">
    <source>
        <dbReference type="SAM" id="Phobius"/>
    </source>
</evidence>
<keyword evidence="2 5" id="KW-0812">Transmembrane</keyword>
<keyword evidence="4 5" id="KW-0472">Membrane</keyword>
<dbReference type="InterPro" id="IPR011701">
    <property type="entry name" value="MFS"/>
</dbReference>
<dbReference type="OrthoDB" id="440553at2759"/>
<dbReference type="Proteomes" id="UP000326877">
    <property type="component" value="Unassembled WGS sequence"/>
</dbReference>
<proteinExistence type="predicted"/>
<feature type="transmembrane region" description="Helical" evidence="5">
    <location>
        <begin position="229"/>
        <end position="247"/>
    </location>
</feature>
<dbReference type="AlphaFoldDB" id="A0A5N7CM60"/>
<keyword evidence="3 5" id="KW-1133">Transmembrane helix</keyword>
<dbReference type="Gene3D" id="1.20.1250.20">
    <property type="entry name" value="MFS general substrate transporter like domains"/>
    <property type="match status" value="1"/>
</dbReference>
<dbReference type="GO" id="GO:0022857">
    <property type="term" value="F:transmembrane transporter activity"/>
    <property type="evidence" value="ECO:0007669"/>
    <property type="project" value="InterPro"/>
</dbReference>
<feature type="transmembrane region" description="Helical" evidence="5">
    <location>
        <begin position="90"/>
        <end position="107"/>
    </location>
</feature>
<protein>
    <submittedName>
        <fullName evidence="6">Major facilitator superfamily domain-containing protein</fullName>
    </submittedName>
</protein>
<feature type="transmembrane region" description="Helical" evidence="5">
    <location>
        <begin position="360"/>
        <end position="386"/>
    </location>
</feature>
<dbReference type="PANTHER" id="PTHR23502">
    <property type="entry name" value="MAJOR FACILITATOR SUPERFAMILY"/>
    <property type="match status" value="1"/>
</dbReference>
<feature type="transmembrane region" description="Helical" evidence="5">
    <location>
        <begin position="55"/>
        <end position="78"/>
    </location>
</feature>
<evidence type="ECO:0000313" key="6">
    <source>
        <dbReference type="EMBL" id="KAE8395224.1"/>
    </source>
</evidence>
<gene>
    <name evidence="6" type="ORF">BDV23DRAFT_168826</name>
</gene>
<feature type="transmembrane region" description="Helical" evidence="5">
    <location>
        <begin position="113"/>
        <end position="136"/>
    </location>
</feature>
<evidence type="ECO:0000256" key="3">
    <source>
        <dbReference type="ARBA" id="ARBA00022989"/>
    </source>
</evidence>
<reference evidence="6" key="1">
    <citation type="submission" date="2019-04" db="EMBL/GenBank/DDBJ databases">
        <title>Friends and foes A comparative genomics studyof 23 Aspergillus species from section Flavi.</title>
        <authorList>
            <consortium name="DOE Joint Genome Institute"/>
            <person name="Kjaerbolling I."/>
            <person name="Vesth T."/>
            <person name="Frisvad J.C."/>
            <person name="Nybo J.L."/>
            <person name="Theobald S."/>
            <person name="Kildgaard S."/>
            <person name="Isbrandt T."/>
            <person name="Kuo A."/>
            <person name="Sato A."/>
            <person name="Lyhne E.K."/>
            <person name="Kogle M.E."/>
            <person name="Wiebenga A."/>
            <person name="Kun R.S."/>
            <person name="Lubbers R.J."/>
            <person name="Makela M.R."/>
            <person name="Barry K."/>
            <person name="Chovatia M."/>
            <person name="Clum A."/>
            <person name="Daum C."/>
            <person name="Haridas S."/>
            <person name="He G."/>
            <person name="LaButti K."/>
            <person name="Lipzen A."/>
            <person name="Mondo S."/>
            <person name="Riley R."/>
            <person name="Salamov A."/>
            <person name="Simmons B.A."/>
            <person name="Magnuson J.K."/>
            <person name="Henrissat B."/>
            <person name="Mortensen U.H."/>
            <person name="Larsen T.O."/>
            <person name="Devries R.P."/>
            <person name="Grigoriev I.V."/>
            <person name="Machida M."/>
            <person name="Baker S.E."/>
            <person name="Andersen M.R."/>
        </authorList>
    </citation>
    <scope>NUCLEOTIDE SEQUENCE [LARGE SCALE GENOMIC DNA]</scope>
    <source>
        <strain evidence="6">IBT 14317</strain>
    </source>
</reference>
<feature type="transmembrane region" description="Helical" evidence="5">
    <location>
        <begin position="22"/>
        <end position="43"/>
    </location>
</feature>
<dbReference type="GO" id="GO:0005886">
    <property type="term" value="C:plasma membrane"/>
    <property type="evidence" value="ECO:0007669"/>
    <property type="project" value="TreeGrafter"/>
</dbReference>
<accession>A0A5N7CM60</accession>
<sequence length="405" mass="43955">MVPPTDAPPEARYSIFDKRQRWLIIAIVSTAATCSGFASNIYFPALPTIADDLNVSLELVNLTVTSYLIIQGLAPSLWGPVSDVKGRRIAYIYSFIVFLCTCIGLALRKNYAALVVLRCLQSTGSASTIAIGSGVVGDITTRAERGGYMGIFQAVFWCLAIYSGVFLILLALLLPGTLWSKVANGSLKPSNPVTRYPLNIHQKINQGIRPAARKDIDILGSLRMLVTKQATPIILFLAVYYAVYYAVSHMSITAMSSILKDRYGLGEIQIGLTFIANDVGSMIGSLSYEASLDAEAANDGTRSEDDFDDFPIARARLRHVLLFSLLQCPSIILFGWTIQYPDHVHIAVPIASAVASAGLNLARCLFAASGTSFIMPMLVALVGPFVQWKFAGAWRKQAQDGTRDA</sequence>
<dbReference type="Pfam" id="PF07690">
    <property type="entry name" value="MFS_1"/>
    <property type="match status" value="1"/>
</dbReference>
<feature type="transmembrane region" description="Helical" evidence="5">
    <location>
        <begin position="320"/>
        <end position="340"/>
    </location>
</feature>
<evidence type="ECO:0000256" key="2">
    <source>
        <dbReference type="ARBA" id="ARBA00022692"/>
    </source>
</evidence>
<evidence type="ECO:0000256" key="4">
    <source>
        <dbReference type="ARBA" id="ARBA00023136"/>
    </source>
</evidence>
<name>A0A5N7CM60_PETAA</name>
<organism evidence="6">
    <name type="scientific">Petromyces alliaceus</name>
    <name type="common">Aspergillus alliaceus</name>
    <dbReference type="NCBI Taxonomy" id="209559"/>
    <lineage>
        <taxon>Eukaryota</taxon>
        <taxon>Fungi</taxon>
        <taxon>Dikarya</taxon>
        <taxon>Ascomycota</taxon>
        <taxon>Pezizomycotina</taxon>
        <taxon>Eurotiomycetes</taxon>
        <taxon>Eurotiomycetidae</taxon>
        <taxon>Eurotiales</taxon>
        <taxon>Aspergillaceae</taxon>
        <taxon>Aspergillus</taxon>
        <taxon>Aspergillus subgen. Circumdati</taxon>
    </lineage>
</organism>